<evidence type="ECO:0000256" key="11">
    <source>
        <dbReference type="ARBA" id="ARBA00060039"/>
    </source>
</evidence>
<feature type="domain" description="Tetrapyrrole biosynthesis uroporphyrinogen III synthase" evidence="12">
    <location>
        <begin position="29"/>
        <end position="258"/>
    </location>
</feature>
<dbReference type="CDD" id="cd06578">
    <property type="entry name" value="HemD"/>
    <property type="match status" value="1"/>
</dbReference>
<sequence>MAAVKSLQLVQKNLVLMFRAMRETDEDPYEMALSTNGFIPRSIPVLAFSYTHLDDLAFHYQCYHDYSGVIFTSPRSVQATALCGKACKETNNCKNIPSELSCFVVGKGTAEEARKLGFFPQFEEAGNAEILADLIIQKMSNDGRPFLYPCGNLKRDTLSVKLKDAGLSVKEIEVYETVPSPTIEEDFDKFVQCEGLPEYVVYFSPSGVKNTKVLILKESLPVQLIKFVAIGPTTQKELVSWGIDVFGVCSTPDPQGLLSVLLKEPRLDNPEIFGTRLDKKAEPDI</sequence>
<evidence type="ECO:0000256" key="7">
    <source>
        <dbReference type="ARBA" id="ARBA00031702"/>
    </source>
</evidence>
<evidence type="ECO:0000313" key="13">
    <source>
        <dbReference type="EMBL" id="QIT07811.1"/>
    </source>
</evidence>
<evidence type="ECO:0000256" key="8">
    <source>
        <dbReference type="ARBA" id="ARBA00032649"/>
    </source>
</evidence>
<evidence type="ECO:0000256" key="5">
    <source>
        <dbReference type="ARBA" id="ARBA00023239"/>
    </source>
</evidence>
<dbReference type="PANTHER" id="PTHR12390:SF0">
    <property type="entry name" value="UROPORPHYRINOGEN-III SYNTHASE"/>
    <property type="match status" value="1"/>
</dbReference>
<dbReference type="InterPro" id="IPR039793">
    <property type="entry name" value="UROS/Hem4"/>
</dbReference>
<evidence type="ECO:0000259" key="12">
    <source>
        <dbReference type="Pfam" id="PF02602"/>
    </source>
</evidence>
<keyword evidence="5" id="KW-0456">Lyase</keyword>
<comment type="similarity">
    <text evidence="2">Belongs to the uroporphyrinogen-III synthase family.</text>
</comment>
<reference evidence="13" key="1">
    <citation type="submission" date="2019-03" db="EMBL/GenBank/DDBJ databases">
        <authorList>
            <person name="Shen J."/>
        </authorList>
    </citation>
    <scope>NUCLEOTIDE SEQUENCE</scope>
</reference>
<dbReference type="EC" id="4.2.1.75" evidence="3"/>
<keyword evidence="4" id="KW-0350">Heme biosynthesis</keyword>
<dbReference type="EMBL" id="MK599473">
    <property type="protein sequence ID" value="QIT07811.1"/>
    <property type="molecule type" value="mRNA"/>
</dbReference>
<protein>
    <recommendedName>
        <fullName evidence="9">Uroporphyrinogen-III synthase</fullName>
        <ecNumber evidence="3">4.2.1.75</ecNumber>
    </recommendedName>
    <alternativeName>
        <fullName evidence="8">Hydroxymethylbilane hydrolyase [cyclizing]</fullName>
    </alternativeName>
    <alternativeName>
        <fullName evidence="7">Uroporphyrinogen-III cosynthase</fullName>
    </alternativeName>
</protein>
<dbReference type="GO" id="GO:0006785">
    <property type="term" value="P:heme B biosynthetic process"/>
    <property type="evidence" value="ECO:0007669"/>
    <property type="project" value="UniProtKB-ARBA"/>
</dbReference>
<dbReference type="InterPro" id="IPR003754">
    <property type="entry name" value="4pyrrol_synth_uPrphyn_synth"/>
</dbReference>
<comment type="catalytic activity">
    <reaction evidence="10">
        <text>hydroxymethylbilane = uroporphyrinogen III + H2O</text>
        <dbReference type="Rhea" id="RHEA:18965"/>
        <dbReference type="ChEBI" id="CHEBI:15377"/>
        <dbReference type="ChEBI" id="CHEBI:57308"/>
        <dbReference type="ChEBI" id="CHEBI:57845"/>
        <dbReference type="EC" id="4.2.1.75"/>
    </reaction>
</comment>
<dbReference type="UniPathway" id="UPA00251">
    <property type="reaction ID" value="UER00320"/>
</dbReference>
<dbReference type="SMR" id="A0A6H0F2G7"/>
<dbReference type="GO" id="GO:0006780">
    <property type="term" value="P:uroporphyrinogen III biosynthetic process"/>
    <property type="evidence" value="ECO:0007669"/>
    <property type="project" value="InterPro"/>
</dbReference>
<keyword evidence="6" id="KW-0627">Porphyrin biosynthesis</keyword>
<evidence type="ECO:0000256" key="10">
    <source>
        <dbReference type="ARBA" id="ARBA00048617"/>
    </source>
</evidence>
<dbReference type="FunFam" id="3.40.50.10090:FF:000003">
    <property type="entry name" value="uroporphyrinogen-III synthase"/>
    <property type="match status" value="1"/>
</dbReference>
<dbReference type="SUPFAM" id="SSF69618">
    <property type="entry name" value="HemD-like"/>
    <property type="match status" value="1"/>
</dbReference>
<comment type="function">
    <text evidence="11">Catalyzes cyclization of the linear tetrapyrrole, hydroxymethylbilane, to the macrocyclic uroporphyrinogen III, the branch point for the various sub-pathways leading to the wide diversity of porphyrins. Porphyrins act as cofactors for a multitude of enzymes that perform a variety of processes within the cell such as methionine synthesis (vitamin B12) or oxygen transport (heme).</text>
</comment>
<dbReference type="InterPro" id="IPR036108">
    <property type="entry name" value="4pyrrol_syn_uPrphyn_synt_sf"/>
</dbReference>
<evidence type="ECO:0000256" key="6">
    <source>
        <dbReference type="ARBA" id="ARBA00023244"/>
    </source>
</evidence>
<evidence type="ECO:0000256" key="2">
    <source>
        <dbReference type="ARBA" id="ARBA00008133"/>
    </source>
</evidence>
<evidence type="ECO:0000256" key="9">
    <source>
        <dbReference type="ARBA" id="ARBA00040167"/>
    </source>
</evidence>
<dbReference type="Gene3D" id="3.40.50.10090">
    <property type="match status" value="2"/>
</dbReference>
<dbReference type="Pfam" id="PF02602">
    <property type="entry name" value="HEM4"/>
    <property type="match status" value="1"/>
</dbReference>
<dbReference type="PANTHER" id="PTHR12390">
    <property type="entry name" value="UROPORPHYRINOGEN III SYNTHASE"/>
    <property type="match status" value="1"/>
</dbReference>
<dbReference type="GO" id="GO:0006782">
    <property type="term" value="P:protoporphyrinogen IX biosynthetic process"/>
    <property type="evidence" value="ECO:0007669"/>
    <property type="project" value="UniProtKB-UniPathway"/>
</dbReference>
<dbReference type="GO" id="GO:0004852">
    <property type="term" value="F:uroporphyrinogen-III synthase activity"/>
    <property type="evidence" value="ECO:0007669"/>
    <property type="project" value="UniProtKB-EC"/>
</dbReference>
<evidence type="ECO:0000256" key="1">
    <source>
        <dbReference type="ARBA" id="ARBA00004772"/>
    </source>
</evidence>
<proteinExistence type="evidence at transcript level"/>
<dbReference type="GO" id="GO:0005829">
    <property type="term" value="C:cytosol"/>
    <property type="evidence" value="ECO:0007669"/>
    <property type="project" value="TreeGrafter"/>
</dbReference>
<accession>A0A6H0F2G7</accession>
<evidence type="ECO:0000256" key="4">
    <source>
        <dbReference type="ARBA" id="ARBA00023133"/>
    </source>
</evidence>
<evidence type="ECO:0000256" key="3">
    <source>
        <dbReference type="ARBA" id="ARBA00013109"/>
    </source>
</evidence>
<dbReference type="AlphaFoldDB" id="A0A6H0F2G7"/>
<name>A0A6H0F2G7_SINCU</name>
<organism evidence="13">
    <name type="scientific">Sinohyriopsis cumingii</name>
    <name type="common">Triangle sail mussel</name>
    <name type="synonym">Hyriopsis cumingii</name>
    <dbReference type="NCBI Taxonomy" id="165450"/>
    <lineage>
        <taxon>Eukaryota</taxon>
        <taxon>Metazoa</taxon>
        <taxon>Spiralia</taxon>
        <taxon>Lophotrochozoa</taxon>
        <taxon>Mollusca</taxon>
        <taxon>Bivalvia</taxon>
        <taxon>Autobranchia</taxon>
        <taxon>Heteroconchia</taxon>
        <taxon>Palaeoheterodonta</taxon>
        <taxon>Unionida</taxon>
        <taxon>Unionoidea</taxon>
        <taxon>Unionidae</taxon>
        <taxon>Gonideinae</taxon>
        <taxon>Sinohyriopsis</taxon>
    </lineage>
</organism>
<comment type="pathway">
    <text evidence="1">Porphyrin-containing compound metabolism; protoporphyrin-IX biosynthesis; coproporphyrinogen-III from 5-aminolevulinate: step 3/4.</text>
</comment>